<dbReference type="OrthoDB" id="9805716at2"/>
<comment type="subcellular location">
    <subcellularLocation>
        <location evidence="13">Cell membrane</location>
        <topology evidence="13">Single-pass membrane protein</topology>
    </subcellularLocation>
    <subcellularLocation>
        <location evidence="12">Endomembrane system</location>
        <topology evidence="12">Single-pass membrane protein</topology>
    </subcellularLocation>
</comment>
<evidence type="ECO:0000256" key="7">
    <source>
        <dbReference type="ARBA" id="ARBA00023065"/>
    </source>
</evidence>
<dbReference type="RefSeq" id="WP_035579242.1">
    <property type="nucleotide sequence ID" value="NZ_ARYJ01000003.1"/>
</dbReference>
<dbReference type="PANTHER" id="PTHR33445:SF1">
    <property type="entry name" value="ATP SYNTHASE SUBUNIT B"/>
    <property type="match status" value="1"/>
</dbReference>
<gene>
    <name evidence="13" type="primary">atpF</name>
    <name evidence="16" type="ORF">HJA_05302</name>
</gene>
<dbReference type="InterPro" id="IPR050059">
    <property type="entry name" value="ATP_synthase_B_chain"/>
</dbReference>
<proteinExistence type="inferred from homology"/>
<dbReference type="AlphaFoldDB" id="A0A059FGA3"/>
<organism evidence="16 17">
    <name type="scientific">Hyphomonas jannaschiana VP2</name>
    <dbReference type="NCBI Taxonomy" id="1280952"/>
    <lineage>
        <taxon>Bacteria</taxon>
        <taxon>Pseudomonadati</taxon>
        <taxon>Pseudomonadota</taxon>
        <taxon>Alphaproteobacteria</taxon>
        <taxon>Hyphomonadales</taxon>
        <taxon>Hyphomonadaceae</taxon>
        <taxon>Hyphomonas</taxon>
    </lineage>
</organism>
<keyword evidence="3 13" id="KW-0138">CF(0)</keyword>
<evidence type="ECO:0000256" key="11">
    <source>
        <dbReference type="ARBA" id="ARBA00025614"/>
    </source>
</evidence>
<evidence type="ECO:0000256" key="5">
    <source>
        <dbReference type="ARBA" id="ARBA00022781"/>
    </source>
</evidence>
<dbReference type="GO" id="GO:0005886">
    <property type="term" value="C:plasma membrane"/>
    <property type="evidence" value="ECO:0007669"/>
    <property type="project" value="UniProtKB-SubCell"/>
</dbReference>
<evidence type="ECO:0000313" key="17">
    <source>
        <dbReference type="Proteomes" id="UP000024816"/>
    </source>
</evidence>
<feature type="transmembrane region" description="Helical" evidence="13">
    <location>
        <begin position="35"/>
        <end position="54"/>
    </location>
</feature>
<keyword evidence="2 13" id="KW-0813">Transport</keyword>
<dbReference type="PANTHER" id="PTHR33445">
    <property type="entry name" value="ATP SYNTHASE SUBUNIT B', CHLOROPLASTIC"/>
    <property type="match status" value="1"/>
</dbReference>
<protein>
    <recommendedName>
        <fullName evidence="13">ATP synthase subunit b</fullName>
    </recommendedName>
    <alternativeName>
        <fullName evidence="13">ATP synthase F(0) sector subunit b</fullName>
    </alternativeName>
    <alternativeName>
        <fullName evidence="13">ATPase subunit I</fullName>
    </alternativeName>
    <alternativeName>
        <fullName evidence="13">F-type ATPase subunit b</fullName>
        <shortName evidence="13">F-ATPase subunit b</shortName>
    </alternativeName>
</protein>
<dbReference type="GO" id="GO:0046961">
    <property type="term" value="F:proton-transporting ATPase activity, rotational mechanism"/>
    <property type="evidence" value="ECO:0007669"/>
    <property type="project" value="TreeGrafter"/>
</dbReference>
<evidence type="ECO:0000256" key="13">
    <source>
        <dbReference type="HAMAP-Rule" id="MF_01398"/>
    </source>
</evidence>
<reference evidence="16 17" key="1">
    <citation type="journal article" date="2014" name="Antonie Van Leeuwenhoek">
        <title>Hyphomonas beringensis sp. nov. and Hyphomonas chukchiensis sp. nov., isolated from surface seawater of the Bering Sea and Chukchi Sea.</title>
        <authorList>
            <person name="Li C."/>
            <person name="Lai Q."/>
            <person name="Li G."/>
            <person name="Dong C."/>
            <person name="Wang J."/>
            <person name="Liao Y."/>
            <person name="Shao Z."/>
        </authorList>
    </citation>
    <scope>NUCLEOTIDE SEQUENCE [LARGE SCALE GENOMIC DNA]</scope>
    <source>
        <strain evidence="16 17">VP2</strain>
    </source>
</reference>
<dbReference type="GO" id="GO:0012505">
    <property type="term" value="C:endomembrane system"/>
    <property type="evidence" value="ECO:0007669"/>
    <property type="project" value="UniProtKB-SubCell"/>
</dbReference>
<comment type="subunit">
    <text evidence="13">F-type ATPases have 2 components, F(1) - the catalytic core - and F(0) - the membrane proton channel. F(1) has five subunits: alpha(3), beta(3), gamma(1), delta(1), epsilon(1). F(0) has three main subunits: a(1), b(2) and c(10-14). The alpha and beta chains form an alternating ring which encloses part of the gamma chain. F(1) is attached to F(0) by a central stalk formed by the gamma and epsilon chains, while a peripheral stalk is formed by the delta and b chains.</text>
</comment>
<keyword evidence="17" id="KW-1185">Reference proteome</keyword>
<evidence type="ECO:0000256" key="15">
    <source>
        <dbReference type="SAM" id="Coils"/>
    </source>
</evidence>
<keyword evidence="4 13" id="KW-0812">Transmembrane</keyword>
<dbReference type="CDD" id="cd06503">
    <property type="entry name" value="ATP-synt_Fo_b"/>
    <property type="match status" value="1"/>
</dbReference>
<dbReference type="Pfam" id="PF00430">
    <property type="entry name" value="ATP-synt_B"/>
    <property type="match status" value="1"/>
</dbReference>
<dbReference type="PATRIC" id="fig|1280952.3.peg.1051"/>
<comment type="similarity">
    <text evidence="1 13 14">Belongs to the ATPase B chain family.</text>
</comment>
<keyword evidence="7 13" id="KW-0406">Ion transport</keyword>
<name>A0A059FGA3_9PROT</name>
<keyword evidence="13" id="KW-1003">Cell membrane</keyword>
<comment type="caution">
    <text evidence="16">The sequence shown here is derived from an EMBL/GenBank/DDBJ whole genome shotgun (WGS) entry which is preliminary data.</text>
</comment>
<keyword evidence="15" id="KW-0175">Coiled coil</keyword>
<keyword evidence="9 13" id="KW-0066">ATP synthesis</keyword>
<evidence type="ECO:0000256" key="14">
    <source>
        <dbReference type="RuleBase" id="RU003848"/>
    </source>
</evidence>
<dbReference type="InterPro" id="IPR002146">
    <property type="entry name" value="ATP_synth_b/b'su_bac/chlpt"/>
</dbReference>
<dbReference type="EMBL" id="ARYJ01000003">
    <property type="protein sequence ID" value="KCZ89642.1"/>
    <property type="molecule type" value="Genomic_DNA"/>
</dbReference>
<keyword evidence="5 13" id="KW-0375">Hydrogen ion transport</keyword>
<comment type="function">
    <text evidence="11">Component of the F(0) channel, it forms part of the peripheral stalk, linking F(1) to F(0). The b'-subunit is a diverged and duplicated form of b found in plants and photosynthetic bacteria.</text>
</comment>
<evidence type="ECO:0000313" key="16">
    <source>
        <dbReference type="EMBL" id="KCZ89642.1"/>
    </source>
</evidence>
<evidence type="ECO:0000256" key="2">
    <source>
        <dbReference type="ARBA" id="ARBA00022448"/>
    </source>
</evidence>
<evidence type="ECO:0000256" key="8">
    <source>
        <dbReference type="ARBA" id="ARBA00023136"/>
    </source>
</evidence>
<dbReference type="STRING" id="1280952.HJA_05302"/>
<dbReference type="GO" id="GO:0046933">
    <property type="term" value="F:proton-transporting ATP synthase activity, rotational mechanism"/>
    <property type="evidence" value="ECO:0007669"/>
    <property type="project" value="UniProtKB-UniRule"/>
</dbReference>
<feature type="coiled-coil region" evidence="15">
    <location>
        <begin position="72"/>
        <end position="113"/>
    </location>
</feature>
<evidence type="ECO:0000256" key="1">
    <source>
        <dbReference type="ARBA" id="ARBA00005513"/>
    </source>
</evidence>
<evidence type="ECO:0000256" key="10">
    <source>
        <dbReference type="ARBA" id="ARBA00025198"/>
    </source>
</evidence>
<keyword evidence="6 13" id="KW-1133">Transmembrane helix</keyword>
<sequence length="183" mass="19980">MLIALLAEGAAHGHTPDDAPPAFPPFETWHMPGQLFWLVILFTTLYLAMSRWILPKLSDTLEKRSDRIASDLDQAARLNDQATEAQQALELRVAQARNKARETSEKASEKMEAEMAAETARVDAEIAKKLEAADARIATLRSNAMTNVEQIAIDTAEAMTARFGLKASAGDLKSAVSAAMEKK</sequence>
<comment type="function">
    <text evidence="10 13">F(1)F(0) ATP synthase produces ATP from ADP in the presence of a proton or sodium gradient. F-type ATPases consist of two structural domains, F(1) containing the extramembraneous catalytic core and F(0) containing the membrane proton channel, linked together by a central stalk and a peripheral stalk. During catalysis, ATP synthesis in the catalytic domain of F(1) is coupled via a rotary mechanism of the central stalk subunits to proton translocation.</text>
</comment>
<accession>A0A059FGA3</accession>
<dbReference type="HAMAP" id="MF_01398">
    <property type="entry name" value="ATP_synth_b_bprime"/>
    <property type="match status" value="1"/>
</dbReference>
<dbReference type="Proteomes" id="UP000024816">
    <property type="component" value="Unassembled WGS sequence"/>
</dbReference>
<evidence type="ECO:0000256" key="9">
    <source>
        <dbReference type="ARBA" id="ARBA00023310"/>
    </source>
</evidence>
<evidence type="ECO:0000256" key="12">
    <source>
        <dbReference type="ARBA" id="ARBA00037847"/>
    </source>
</evidence>
<evidence type="ECO:0000256" key="3">
    <source>
        <dbReference type="ARBA" id="ARBA00022547"/>
    </source>
</evidence>
<evidence type="ECO:0000256" key="4">
    <source>
        <dbReference type="ARBA" id="ARBA00022692"/>
    </source>
</evidence>
<dbReference type="GO" id="GO:0045259">
    <property type="term" value="C:proton-transporting ATP synthase complex"/>
    <property type="evidence" value="ECO:0007669"/>
    <property type="project" value="UniProtKB-KW"/>
</dbReference>
<dbReference type="eggNOG" id="COG0711">
    <property type="taxonomic scope" value="Bacteria"/>
</dbReference>
<evidence type="ECO:0000256" key="6">
    <source>
        <dbReference type="ARBA" id="ARBA00022989"/>
    </source>
</evidence>
<keyword evidence="8 13" id="KW-0472">Membrane</keyword>